<keyword evidence="1" id="KW-0472">Membrane</keyword>
<reference evidence="2 3" key="1">
    <citation type="submission" date="2018-08" db="EMBL/GenBank/DDBJ databases">
        <title>Murine metabolic-syndrome-specific gut microbial biobank.</title>
        <authorList>
            <person name="Liu C."/>
        </authorList>
    </citation>
    <scope>NUCLEOTIDE SEQUENCE [LARGE SCALE GENOMIC DNA]</scope>
    <source>
        <strain evidence="2 3">583</strain>
    </source>
</reference>
<dbReference type="EMBL" id="QXXA01000005">
    <property type="protein sequence ID" value="NBI06166.1"/>
    <property type="molecule type" value="Genomic_DNA"/>
</dbReference>
<keyword evidence="3" id="KW-1185">Reference proteome</keyword>
<evidence type="ECO:0000313" key="3">
    <source>
        <dbReference type="Proteomes" id="UP000467132"/>
    </source>
</evidence>
<evidence type="ECO:0000256" key="1">
    <source>
        <dbReference type="SAM" id="Phobius"/>
    </source>
</evidence>
<feature type="transmembrane region" description="Helical" evidence="1">
    <location>
        <begin position="7"/>
        <end position="27"/>
    </location>
</feature>
<evidence type="ECO:0000313" key="2">
    <source>
        <dbReference type="EMBL" id="NBI06166.1"/>
    </source>
</evidence>
<organism evidence="2 3">
    <name type="scientific">Senegalia massiliensis</name>
    <dbReference type="NCBI Taxonomy" id="1720316"/>
    <lineage>
        <taxon>Bacteria</taxon>
        <taxon>Bacillati</taxon>
        <taxon>Bacillota</taxon>
        <taxon>Clostridia</taxon>
        <taxon>Eubacteriales</taxon>
        <taxon>Clostridiaceae</taxon>
        <taxon>Senegalia</taxon>
    </lineage>
</organism>
<feature type="transmembrane region" description="Helical" evidence="1">
    <location>
        <begin position="33"/>
        <end position="51"/>
    </location>
</feature>
<protein>
    <submittedName>
        <fullName evidence="2">Uncharacterized protein</fullName>
    </submittedName>
</protein>
<dbReference type="AlphaFoldDB" id="A0A845QXD0"/>
<proteinExistence type="predicted"/>
<comment type="caution">
    <text evidence="2">The sequence shown here is derived from an EMBL/GenBank/DDBJ whole genome shotgun (WGS) entry which is preliminary data.</text>
</comment>
<gene>
    <name evidence="2" type="ORF">D3Z33_04740</name>
</gene>
<dbReference type="Proteomes" id="UP000467132">
    <property type="component" value="Unassembled WGS sequence"/>
</dbReference>
<accession>A0A845QXD0</accession>
<feature type="transmembrane region" description="Helical" evidence="1">
    <location>
        <begin position="60"/>
        <end position="82"/>
    </location>
</feature>
<name>A0A845QXD0_9CLOT</name>
<keyword evidence="1" id="KW-1133">Transmembrane helix</keyword>
<sequence>MKLSEKGITIIIILTTILWTVINVLGWSGNHMLGLYLGVILMLLYMVLGVANKGVVSKKFLFYPLAAWSITWIIGFFLANYYGIKFAGAMPSFTILGFHPSFAPVVFLYWIGGMLTLTLGFMFFKDEWMSDKDWNDFKEKIRVIEEQEKKGAI</sequence>
<dbReference type="RefSeq" id="WP_160196650.1">
    <property type="nucleotide sequence ID" value="NZ_QXXA01000005.1"/>
</dbReference>
<dbReference type="OrthoDB" id="1953790at2"/>
<feature type="transmembrane region" description="Helical" evidence="1">
    <location>
        <begin position="102"/>
        <end position="124"/>
    </location>
</feature>
<keyword evidence="1" id="KW-0812">Transmembrane</keyword>